<protein>
    <recommendedName>
        <fullName evidence="5">phosphoenolpyruvate--protein phosphotransferase</fullName>
        <ecNumber evidence="5">2.7.3.9</ecNumber>
    </recommendedName>
</protein>
<evidence type="ECO:0000256" key="11">
    <source>
        <dbReference type="ARBA" id="ARBA00022723"/>
    </source>
</evidence>
<evidence type="ECO:0000259" key="15">
    <source>
        <dbReference type="PROSITE" id="PS51350"/>
    </source>
</evidence>
<comment type="cofactor">
    <cofactor evidence="2">
        <name>Mg(2+)</name>
        <dbReference type="ChEBI" id="CHEBI:18420"/>
    </cofactor>
</comment>
<dbReference type="Pfam" id="PF00381">
    <property type="entry name" value="PTS-HPr"/>
    <property type="match status" value="1"/>
</dbReference>
<dbReference type="EMBL" id="QFNF01000012">
    <property type="protein sequence ID" value="PZO78355.1"/>
    <property type="molecule type" value="Genomic_DNA"/>
</dbReference>
<dbReference type="InterPro" id="IPR036618">
    <property type="entry name" value="PtsI_HPr-bd_sf"/>
</dbReference>
<dbReference type="InterPro" id="IPR050499">
    <property type="entry name" value="PEP-utilizing_PTS_enzyme"/>
</dbReference>
<dbReference type="PRINTS" id="PR00107">
    <property type="entry name" value="PHOSPHOCPHPR"/>
</dbReference>
<evidence type="ECO:0000256" key="3">
    <source>
        <dbReference type="ARBA" id="ARBA00004496"/>
    </source>
</evidence>
<dbReference type="PANTHER" id="PTHR46244">
    <property type="entry name" value="PHOSPHOENOLPYRUVATE-PROTEIN PHOSPHOTRANSFERASE"/>
    <property type="match status" value="1"/>
</dbReference>
<dbReference type="Pfam" id="PF00391">
    <property type="entry name" value="PEP-utilizers"/>
    <property type="match status" value="1"/>
</dbReference>
<reference evidence="16 17" key="1">
    <citation type="submission" date="2017-08" db="EMBL/GenBank/DDBJ databases">
        <title>Infants hospitalized years apart are colonized by the same room-sourced microbial strains.</title>
        <authorList>
            <person name="Brooks B."/>
            <person name="Olm M.R."/>
            <person name="Firek B.A."/>
            <person name="Baker R."/>
            <person name="Thomas B.C."/>
            <person name="Morowitz M.J."/>
            <person name="Banfield J.F."/>
        </authorList>
    </citation>
    <scope>NUCLEOTIDE SEQUENCE [LARGE SCALE GENOMIC DNA]</scope>
    <source>
        <strain evidence="16">S2_018_000_R3_110</strain>
    </source>
</reference>
<evidence type="ECO:0000259" key="14">
    <source>
        <dbReference type="PROSITE" id="PS51093"/>
    </source>
</evidence>
<dbReference type="SUPFAM" id="SSF51261">
    <property type="entry name" value="Duplicated hybrid motif"/>
    <property type="match status" value="1"/>
</dbReference>
<dbReference type="SUPFAM" id="SSF51621">
    <property type="entry name" value="Phosphoenolpyruvate/pyruvate domain"/>
    <property type="match status" value="1"/>
</dbReference>
<evidence type="ECO:0000313" key="17">
    <source>
        <dbReference type="Proteomes" id="UP000248614"/>
    </source>
</evidence>
<proteinExistence type="inferred from homology"/>
<gene>
    <name evidence="16" type="primary">ptsP</name>
    <name evidence="16" type="ORF">DI632_06785</name>
</gene>
<dbReference type="NCBIfam" id="TIGR01417">
    <property type="entry name" value="PTS_I_fam"/>
    <property type="match status" value="1"/>
</dbReference>
<comment type="subcellular location">
    <subcellularLocation>
        <location evidence="3">Cytoplasm</location>
    </subcellularLocation>
</comment>
<evidence type="ECO:0000256" key="10">
    <source>
        <dbReference type="ARBA" id="ARBA00022683"/>
    </source>
</evidence>
<dbReference type="Gene3D" id="3.20.20.60">
    <property type="entry name" value="Phosphoenolpyruvate-binding domains"/>
    <property type="match status" value="1"/>
</dbReference>
<dbReference type="SUPFAM" id="SSF47831">
    <property type="entry name" value="Enzyme I of the PEP:sugar phosphotransferase system HPr-binding (sub)domain"/>
    <property type="match status" value="1"/>
</dbReference>
<dbReference type="InterPro" id="IPR036637">
    <property type="entry name" value="Phosphohistidine_dom_sf"/>
</dbReference>
<dbReference type="NCBIfam" id="TIGR01003">
    <property type="entry name" value="PTS_HPr_family"/>
    <property type="match status" value="1"/>
</dbReference>
<dbReference type="AlphaFoldDB" id="A0A2W5B516"/>
<comment type="caution">
    <text evidence="16">The sequence shown here is derived from an EMBL/GenBank/DDBJ whole genome shotgun (WGS) entry which is preliminary data.</text>
</comment>
<keyword evidence="11" id="KW-0479">Metal-binding</keyword>
<evidence type="ECO:0000256" key="7">
    <source>
        <dbReference type="ARBA" id="ARBA00022490"/>
    </source>
</evidence>
<dbReference type="PROSITE" id="PS51350">
    <property type="entry name" value="PTS_HPR_DOM"/>
    <property type="match status" value="1"/>
</dbReference>
<keyword evidence="9 16" id="KW-0808">Transferase</keyword>
<keyword evidence="6" id="KW-0813">Transport</keyword>
<dbReference type="GO" id="GO:0008965">
    <property type="term" value="F:phosphoenolpyruvate-protein phosphotransferase activity"/>
    <property type="evidence" value="ECO:0007669"/>
    <property type="project" value="UniProtKB-EC"/>
</dbReference>
<organism evidence="16 17">
    <name type="scientific">Sphingomonas hengshuiensis</name>
    <dbReference type="NCBI Taxonomy" id="1609977"/>
    <lineage>
        <taxon>Bacteria</taxon>
        <taxon>Pseudomonadati</taxon>
        <taxon>Pseudomonadota</taxon>
        <taxon>Alphaproteobacteria</taxon>
        <taxon>Sphingomonadales</taxon>
        <taxon>Sphingomonadaceae</taxon>
        <taxon>Sphingomonas</taxon>
    </lineage>
</organism>
<keyword evidence="10" id="KW-0598">Phosphotransferase system</keyword>
<dbReference type="PROSITE" id="PS00369">
    <property type="entry name" value="PTS_HPR_HIS"/>
    <property type="match status" value="1"/>
</dbReference>
<dbReference type="InterPro" id="IPR000121">
    <property type="entry name" value="PEP_util_C"/>
</dbReference>
<accession>A0A2W5B516</accession>
<dbReference type="PANTHER" id="PTHR46244:SF6">
    <property type="entry name" value="PHOSPHOENOLPYRUVATE-PROTEIN PHOSPHOTRANSFERASE"/>
    <property type="match status" value="1"/>
</dbReference>
<dbReference type="PROSITE" id="PS51093">
    <property type="entry name" value="PTS_EIIA_TYPE_1"/>
    <property type="match status" value="1"/>
</dbReference>
<comment type="similarity">
    <text evidence="4">Belongs to the PEP-utilizing enzyme family.</text>
</comment>
<evidence type="ECO:0000256" key="1">
    <source>
        <dbReference type="ARBA" id="ARBA00000683"/>
    </source>
</evidence>
<dbReference type="CDD" id="cd00367">
    <property type="entry name" value="PTS-HPr_like"/>
    <property type="match status" value="1"/>
</dbReference>
<keyword evidence="16" id="KW-0670">Pyruvate</keyword>
<evidence type="ECO:0000256" key="2">
    <source>
        <dbReference type="ARBA" id="ARBA00001946"/>
    </source>
</evidence>
<keyword evidence="13" id="KW-0460">Magnesium</keyword>
<evidence type="ECO:0000256" key="5">
    <source>
        <dbReference type="ARBA" id="ARBA00012232"/>
    </source>
</evidence>
<dbReference type="Gene3D" id="3.30.1340.10">
    <property type="entry name" value="HPr-like"/>
    <property type="match status" value="1"/>
</dbReference>
<dbReference type="GO" id="GO:0005737">
    <property type="term" value="C:cytoplasm"/>
    <property type="evidence" value="ECO:0007669"/>
    <property type="project" value="UniProtKB-SubCell"/>
</dbReference>
<evidence type="ECO:0000256" key="13">
    <source>
        <dbReference type="ARBA" id="ARBA00022842"/>
    </source>
</evidence>
<dbReference type="Pfam" id="PF00358">
    <property type="entry name" value="PTS_EIIA_1"/>
    <property type="match status" value="1"/>
</dbReference>
<dbReference type="SUPFAM" id="SSF52009">
    <property type="entry name" value="Phosphohistidine domain"/>
    <property type="match status" value="1"/>
</dbReference>
<dbReference type="SUPFAM" id="SSF55594">
    <property type="entry name" value="HPr-like"/>
    <property type="match status" value="1"/>
</dbReference>
<dbReference type="InterPro" id="IPR006318">
    <property type="entry name" value="PTS_EI-like"/>
</dbReference>
<dbReference type="Gene3D" id="1.10.274.10">
    <property type="entry name" value="PtsI, HPr-binding domain"/>
    <property type="match status" value="1"/>
</dbReference>
<dbReference type="GO" id="GO:0046872">
    <property type="term" value="F:metal ion binding"/>
    <property type="evidence" value="ECO:0007669"/>
    <property type="project" value="UniProtKB-KW"/>
</dbReference>
<dbReference type="InterPro" id="IPR001020">
    <property type="entry name" value="PTS_HPr_His_P_site"/>
</dbReference>
<dbReference type="GO" id="GO:0009401">
    <property type="term" value="P:phosphoenolpyruvate-dependent sugar phosphotransferase system"/>
    <property type="evidence" value="ECO:0007669"/>
    <property type="project" value="UniProtKB-KW"/>
</dbReference>
<evidence type="ECO:0000256" key="9">
    <source>
        <dbReference type="ARBA" id="ARBA00022679"/>
    </source>
</evidence>
<name>A0A2W5B516_9SPHN</name>
<dbReference type="Gene3D" id="3.50.30.10">
    <property type="entry name" value="Phosphohistidine domain"/>
    <property type="match status" value="1"/>
</dbReference>
<dbReference type="PROSITE" id="PS00371">
    <property type="entry name" value="PTS_EIIA_TYPE_1_HIS"/>
    <property type="match status" value="1"/>
</dbReference>
<dbReference type="InterPro" id="IPR000032">
    <property type="entry name" value="HPr-like"/>
</dbReference>
<dbReference type="InterPro" id="IPR023151">
    <property type="entry name" value="PEP_util_CS"/>
</dbReference>
<dbReference type="InterPro" id="IPR001127">
    <property type="entry name" value="PTS_EIIA_1_perm"/>
</dbReference>
<dbReference type="Pfam" id="PF02896">
    <property type="entry name" value="PEP-utilizers_C"/>
    <property type="match status" value="1"/>
</dbReference>
<dbReference type="Gene3D" id="2.70.70.10">
    <property type="entry name" value="Glucose Permease (Domain IIA)"/>
    <property type="match status" value="1"/>
</dbReference>
<dbReference type="FunFam" id="2.70.70.10:FF:000001">
    <property type="entry name" value="PTS system glucose-specific IIA component"/>
    <property type="match status" value="1"/>
</dbReference>
<feature type="domain" description="HPr" evidence="15">
    <location>
        <begin position="167"/>
        <end position="254"/>
    </location>
</feature>
<evidence type="ECO:0000256" key="12">
    <source>
        <dbReference type="ARBA" id="ARBA00022777"/>
    </source>
</evidence>
<evidence type="ECO:0000256" key="8">
    <source>
        <dbReference type="ARBA" id="ARBA00022597"/>
    </source>
</evidence>
<keyword evidence="8" id="KW-0762">Sugar transport</keyword>
<dbReference type="InterPro" id="IPR015813">
    <property type="entry name" value="Pyrv/PenolPyrv_kinase-like_dom"/>
</dbReference>
<evidence type="ECO:0000256" key="4">
    <source>
        <dbReference type="ARBA" id="ARBA00007837"/>
    </source>
</evidence>
<dbReference type="InterPro" id="IPR011055">
    <property type="entry name" value="Dup_hybrid_motif"/>
</dbReference>
<evidence type="ECO:0000313" key="16">
    <source>
        <dbReference type="EMBL" id="PZO78355.1"/>
    </source>
</evidence>
<sequence>MTAIQLTAPLHGWATALDDVPDAVFAGRMLGDGAAIDPLGTMLHAPCDGTVLTLHAGGHAITLRGEGGVELLMHIGIDTVQLGGRGFTAQVAVGDQVTRGQPLIAFDLDALVQAAPSLMTPLIVTNGDRFRIAARSGDRIVAVGDALLTLEPLTGSDAAPAADAGDRVVRDVRVPLAHGIHARPAARIGEVSRSFAATSWLAKDGAEARTTGAVGLLGLGIQFGDTVQVIASGADAAAAVAALAELIEGGMGEGTDAAPGPVAAPPPPPSPQVDLPEGQLAGTLAAPGYAIGTARWLRVAEIAVPVDGQGPVVEGARLDRALSAVRDRLAARDGTEAGAGAAIRAAHIAFLDDPDLRDAADRDVAAGRDAGHAWRNATRAQAATLRRLGDARLAERADDLLDLERQVLGELTGIVEEETAFAPGTILIADDLLPSQVMALDPACVVGLVVERGGPTSHVAILAATMGLPALVAIGAPIGGIADGATLILDADGGIVHVAPDDAMLTAAHGQAHARAAARAAALEQAEQTCITADGVRIEAFANLGSAEDAVVAMANGAEGSGLLRTEFLFLERDHAPDADEQAALYGTIAATLQGRPLIVRLLDVGGDKPASYLPIAAEENPALGLRGIRVALAMPDILETQLRAILSVRPAGQCRIMIPMVASVGEITAVRQVVDRLRAELGIGERVEVGIMVETPAAAVTSATLAAHADFLSIGTNDLTQYALAMDRGNPAVAGGIDGLHPAVLQLIAHTTDGARRRGRWVGVCGGLASDRLAVPLLIGLGVTELSASPRFVPELKALVRRLDSRACHGLAIRALAAASPREVRAMVREFLLEVAA</sequence>
<dbReference type="InterPro" id="IPR035895">
    <property type="entry name" value="HPr-like_sf"/>
</dbReference>
<dbReference type="Proteomes" id="UP000248614">
    <property type="component" value="Unassembled WGS sequence"/>
</dbReference>
<dbReference type="InterPro" id="IPR008279">
    <property type="entry name" value="PEP-util_enz_mobile_dom"/>
</dbReference>
<dbReference type="NCBIfam" id="TIGR00830">
    <property type="entry name" value="PTBA"/>
    <property type="match status" value="1"/>
</dbReference>
<dbReference type="PROSITE" id="PS00742">
    <property type="entry name" value="PEP_ENZYMES_2"/>
    <property type="match status" value="1"/>
</dbReference>
<dbReference type="Pfam" id="PF05524">
    <property type="entry name" value="PEP-utilisers_N"/>
    <property type="match status" value="1"/>
</dbReference>
<dbReference type="InterPro" id="IPR040442">
    <property type="entry name" value="Pyrv_kinase-like_dom_sf"/>
</dbReference>
<feature type="domain" description="PTS EIIA type-1" evidence="14">
    <location>
        <begin position="22"/>
        <end position="126"/>
    </location>
</feature>
<keyword evidence="7" id="KW-0963">Cytoplasm</keyword>
<dbReference type="PRINTS" id="PR01736">
    <property type="entry name" value="PHPHTRNFRASE"/>
</dbReference>
<dbReference type="InterPro" id="IPR008731">
    <property type="entry name" value="PTS_EIN"/>
</dbReference>
<comment type="catalytic activity">
    <reaction evidence="1">
        <text>L-histidyl-[protein] + phosphoenolpyruvate = N(pros)-phospho-L-histidyl-[protein] + pyruvate</text>
        <dbReference type="Rhea" id="RHEA:23880"/>
        <dbReference type="Rhea" id="RHEA-COMP:9745"/>
        <dbReference type="Rhea" id="RHEA-COMP:9746"/>
        <dbReference type="ChEBI" id="CHEBI:15361"/>
        <dbReference type="ChEBI" id="CHEBI:29979"/>
        <dbReference type="ChEBI" id="CHEBI:58702"/>
        <dbReference type="ChEBI" id="CHEBI:64837"/>
        <dbReference type="EC" id="2.7.3.9"/>
    </reaction>
</comment>
<keyword evidence="12" id="KW-0418">Kinase</keyword>
<dbReference type="EC" id="2.7.3.9" evidence="5"/>
<dbReference type="GO" id="GO:0016301">
    <property type="term" value="F:kinase activity"/>
    <property type="evidence" value="ECO:0007669"/>
    <property type="project" value="UniProtKB-KW"/>
</dbReference>
<evidence type="ECO:0000256" key="6">
    <source>
        <dbReference type="ARBA" id="ARBA00022448"/>
    </source>
</evidence>